<comment type="caution">
    <text evidence="2">The sequence shown here is derived from an EMBL/GenBank/DDBJ whole genome shotgun (WGS) entry which is preliminary data.</text>
</comment>
<keyword evidence="3" id="KW-1185">Reference proteome</keyword>
<organism evidence="2 3">
    <name type="scientific">Novosphingobium chloroacetimidivorans</name>
    <dbReference type="NCBI Taxonomy" id="1428314"/>
    <lineage>
        <taxon>Bacteria</taxon>
        <taxon>Pseudomonadati</taxon>
        <taxon>Pseudomonadota</taxon>
        <taxon>Alphaproteobacteria</taxon>
        <taxon>Sphingomonadales</taxon>
        <taxon>Sphingomonadaceae</taxon>
        <taxon>Novosphingobium</taxon>
    </lineage>
</organism>
<keyword evidence="1" id="KW-1133">Transmembrane helix</keyword>
<sequence length="80" mass="8841">MSTVFDWLTVAIFAGLAVVYLQRSVGPRPAHDAVWKYAPPAIACVAANQFGNEGWVLLGTMLMFAALVYVWFVIRPLDRA</sequence>
<dbReference type="EMBL" id="JACHLR010000002">
    <property type="protein sequence ID" value="MBB4857415.1"/>
    <property type="molecule type" value="Genomic_DNA"/>
</dbReference>
<evidence type="ECO:0000313" key="2">
    <source>
        <dbReference type="EMBL" id="MBB4857415.1"/>
    </source>
</evidence>
<evidence type="ECO:0000256" key="1">
    <source>
        <dbReference type="SAM" id="Phobius"/>
    </source>
</evidence>
<evidence type="ECO:0000313" key="3">
    <source>
        <dbReference type="Proteomes" id="UP000555448"/>
    </source>
</evidence>
<name>A0A7W7K7K7_9SPHN</name>
<keyword evidence="1" id="KW-0812">Transmembrane</keyword>
<dbReference type="RefSeq" id="WP_184242694.1">
    <property type="nucleotide sequence ID" value="NZ_JACHLR010000002.1"/>
</dbReference>
<reference evidence="2 3" key="1">
    <citation type="submission" date="2020-08" db="EMBL/GenBank/DDBJ databases">
        <title>Functional genomics of gut bacteria from endangered species of beetles.</title>
        <authorList>
            <person name="Carlos-Shanley C."/>
        </authorList>
    </citation>
    <scope>NUCLEOTIDE SEQUENCE [LARGE SCALE GENOMIC DNA]</scope>
    <source>
        <strain evidence="2 3">S00245</strain>
    </source>
</reference>
<feature type="transmembrane region" description="Helical" evidence="1">
    <location>
        <begin position="55"/>
        <end position="74"/>
    </location>
</feature>
<dbReference type="InterPro" id="IPR054655">
    <property type="entry name" value="XrtV-like"/>
</dbReference>
<keyword evidence="1" id="KW-0472">Membrane</keyword>
<proteinExistence type="predicted"/>
<accession>A0A7W7K7K7</accession>
<protein>
    <submittedName>
        <fullName evidence="2">Uncharacterized protein</fullName>
    </submittedName>
</protein>
<gene>
    <name evidence="2" type="ORF">HNO88_000722</name>
</gene>
<dbReference type="Proteomes" id="UP000555448">
    <property type="component" value="Unassembled WGS sequence"/>
</dbReference>
<dbReference type="NCBIfam" id="NF045607">
    <property type="entry name" value="exo_Victor_syst"/>
    <property type="match status" value="1"/>
</dbReference>
<dbReference type="AlphaFoldDB" id="A0A7W7K7K7"/>